<feature type="domain" description="HYR" evidence="2">
    <location>
        <begin position="2"/>
        <end position="65"/>
    </location>
</feature>
<comment type="caution">
    <text evidence="3">The sequence shown here is derived from an EMBL/GenBank/DDBJ whole genome shotgun (WGS) entry which is preliminary data.</text>
</comment>
<proteinExistence type="predicted"/>
<keyword evidence="4" id="KW-1185">Reference proteome</keyword>
<reference evidence="3" key="1">
    <citation type="submission" date="2023-01" db="EMBL/GenBank/DDBJ databases">
        <title>Genome assembly of the deep-sea coral Lophelia pertusa.</title>
        <authorList>
            <person name="Herrera S."/>
            <person name="Cordes E."/>
        </authorList>
    </citation>
    <scope>NUCLEOTIDE SEQUENCE</scope>
    <source>
        <strain evidence="3">USNM1676648</strain>
        <tissue evidence="3">Polyp</tissue>
    </source>
</reference>
<protein>
    <recommendedName>
        <fullName evidence="2">HYR domain-containing protein</fullName>
    </recommendedName>
</protein>
<dbReference type="PROSITE" id="PS50825">
    <property type="entry name" value="HYR"/>
    <property type="match status" value="1"/>
</dbReference>
<evidence type="ECO:0000256" key="1">
    <source>
        <dbReference type="ARBA" id="ARBA00022737"/>
    </source>
</evidence>
<dbReference type="InterPro" id="IPR003410">
    <property type="entry name" value="HYR_dom"/>
</dbReference>
<dbReference type="OrthoDB" id="6432794at2759"/>
<accession>A0A9X0CM10</accession>
<dbReference type="Proteomes" id="UP001163046">
    <property type="component" value="Unassembled WGS sequence"/>
</dbReference>
<sequence length="65" mass="7220">MRNKEPPVLTDCPSDIIYDDITTTYKRISWQRPIVTDNSGVLPSVTSNIQPGSLLDVPGSYEVII</sequence>
<keyword evidence="1" id="KW-0677">Repeat</keyword>
<dbReference type="Pfam" id="PF02494">
    <property type="entry name" value="HYR"/>
    <property type="match status" value="1"/>
</dbReference>
<organism evidence="3 4">
    <name type="scientific">Desmophyllum pertusum</name>
    <dbReference type="NCBI Taxonomy" id="174260"/>
    <lineage>
        <taxon>Eukaryota</taxon>
        <taxon>Metazoa</taxon>
        <taxon>Cnidaria</taxon>
        <taxon>Anthozoa</taxon>
        <taxon>Hexacorallia</taxon>
        <taxon>Scleractinia</taxon>
        <taxon>Caryophylliina</taxon>
        <taxon>Caryophylliidae</taxon>
        <taxon>Desmophyllum</taxon>
    </lineage>
</organism>
<evidence type="ECO:0000313" key="4">
    <source>
        <dbReference type="Proteomes" id="UP001163046"/>
    </source>
</evidence>
<name>A0A9X0CM10_9CNID</name>
<evidence type="ECO:0000259" key="2">
    <source>
        <dbReference type="PROSITE" id="PS50825"/>
    </source>
</evidence>
<evidence type="ECO:0000313" key="3">
    <source>
        <dbReference type="EMBL" id="KAJ7365100.1"/>
    </source>
</evidence>
<gene>
    <name evidence="3" type="ORF">OS493_007748</name>
</gene>
<dbReference type="EMBL" id="MU827304">
    <property type="protein sequence ID" value="KAJ7365100.1"/>
    <property type="molecule type" value="Genomic_DNA"/>
</dbReference>
<dbReference type="AlphaFoldDB" id="A0A9X0CM10"/>